<dbReference type="Gene3D" id="2.40.50.140">
    <property type="entry name" value="Nucleic acid-binding proteins"/>
    <property type="match status" value="1"/>
</dbReference>
<evidence type="ECO:0000256" key="2">
    <source>
        <dbReference type="ARBA" id="ARBA00022692"/>
    </source>
</evidence>
<dbReference type="PANTHER" id="PTHR33507">
    <property type="entry name" value="INNER MEMBRANE PROTEIN YBBJ"/>
    <property type="match status" value="1"/>
</dbReference>
<feature type="transmembrane region" description="Helical" evidence="5">
    <location>
        <begin position="35"/>
        <end position="57"/>
    </location>
</feature>
<sequence length="141" mass="15732">MTTARLILAIVSTLAVEFAFYVIWRWVLPEFDIQVPFWVLMAVMIFWAVFAVADFIFVTHILRRQTIVGLPTMAGSRGRVKSPLHPEGQVMIKGELWGAKSIEGDINIGEVVTVVGQDGLQLVVRRADTGNFRMANGSSIR</sequence>
<protein>
    <recommendedName>
        <fullName evidence="6">NfeD-like C-terminal domain-containing protein</fullName>
    </recommendedName>
</protein>
<comment type="subcellular location">
    <subcellularLocation>
        <location evidence="1">Membrane</location>
        <topology evidence="1">Multi-pass membrane protein</topology>
    </subcellularLocation>
</comment>
<accession>X1M6T6</accession>
<evidence type="ECO:0000256" key="4">
    <source>
        <dbReference type="ARBA" id="ARBA00023136"/>
    </source>
</evidence>
<dbReference type="InterPro" id="IPR052165">
    <property type="entry name" value="Membrane_assoc_protease"/>
</dbReference>
<organism evidence="7">
    <name type="scientific">marine sediment metagenome</name>
    <dbReference type="NCBI Taxonomy" id="412755"/>
    <lineage>
        <taxon>unclassified sequences</taxon>
        <taxon>metagenomes</taxon>
        <taxon>ecological metagenomes</taxon>
    </lineage>
</organism>
<dbReference type="SUPFAM" id="SSF141322">
    <property type="entry name" value="NfeD domain-like"/>
    <property type="match status" value="1"/>
</dbReference>
<dbReference type="InterPro" id="IPR002810">
    <property type="entry name" value="NfeD-like_C"/>
</dbReference>
<dbReference type="AlphaFoldDB" id="X1M6T6"/>
<keyword evidence="4 5" id="KW-0472">Membrane</keyword>
<comment type="caution">
    <text evidence="7">The sequence shown here is derived from an EMBL/GenBank/DDBJ whole genome shotgun (WGS) entry which is preliminary data.</text>
</comment>
<dbReference type="PANTHER" id="PTHR33507:SF4">
    <property type="entry name" value="NODULATION COMPETITIVENESS PROTEIN NFED"/>
    <property type="match status" value="1"/>
</dbReference>
<gene>
    <name evidence="7" type="ORF">S06H3_28199</name>
</gene>
<evidence type="ECO:0000313" key="7">
    <source>
        <dbReference type="EMBL" id="GAI26993.1"/>
    </source>
</evidence>
<reference evidence="7" key="1">
    <citation type="journal article" date="2014" name="Front. Microbiol.">
        <title>High frequency of phylogenetically diverse reductive dehalogenase-homologous genes in deep subseafloor sedimentary metagenomes.</title>
        <authorList>
            <person name="Kawai M."/>
            <person name="Futagami T."/>
            <person name="Toyoda A."/>
            <person name="Takaki Y."/>
            <person name="Nishi S."/>
            <person name="Hori S."/>
            <person name="Arai W."/>
            <person name="Tsubouchi T."/>
            <person name="Morono Y."/>
            <person name="Uchiyama I."/>
            <person name="Ito T."/>
            <person name="Fujiyama A."/>
            <person name="Inagaki F."/>
            <person name="Takami H."/>
        </authorList>
    </citation>
    <scope>NUCLEOTIDE SEQUENCE</scope>
    <source>
        <strain evidence="7">Expedition CK06-06</strain>
    </source>
</reference>
<evidence type="ECO:0000256" key="5">
    <source>
        <dbReference type="SAM" id="Phobius"/>
    </source>
</evidence>
<keyword evidence="3 5" id="KW-1133">Transmembrane helix</keyword>
<dbReference type="InterPro" id="IPR012340">
    <property type="entry name" value="NA-bd_OB-fold"/>
</dbReference>
<dbReference type="Pfam" id="PF01957">
    <property type="entry name" value="NfeD"/>
    <property type="match status" value="1"/>
</dbReference>
<dbReference type="EMBL" id="BARV01016433">
    <property type="protein sequence ID" value="GAI26993.1"/>
    <property type="molecule type" value="Genomic_DNA"/>
</dbReference>
<name>X1M6T6_9ZZZZ</name>
<keyword evidence="2 5" id="KW-0812">Transmembrane</keyword>
<feature type="domain" description="NfeD-like C-terminal" evidence="6">
    <location>
        <begin position="73"/>
        <end position="126"/>
    </location>
</feature>
<evidence type="ECO:0000256" key="1">
    <source>
        <dbReference type="ARBA" id="ARBA00004141"/>
    </source>
</evidence>
<evidence type="ECO:0000256" key="3">
    <source>
        <dbReference type="ARBA" id="ARBA00022989"/>
    </source>
</evidence>
<dbReference type="GO" id="GO:0016020">
    <property type="term" value="C:membrane"/>
    <property type="evidence" value="ECO:0007669"/>
    <property type="project" value="UniProtKB-SubCell"/>
</dbReference>
<evidence type="ECO:0000259" key="6">
    <source>
        <dbReference type="Pfam" id="PF01957"/>
    </source>
</evidence>
<proteinExistence type="predicted"/>